<dbReference type="Proteomes" id="UP000646827">
    <property type="component" value="Unassembled WGS sequence"/>
</dbReference>
<dbReference type="EMBL" id="JAEPRB010000061">
    <property type="protein sequence ID" value="KAG2223446.1"/>
    <property type="molecule type" value="Genomic_DNA"/>
</dbReference>
<reference evidence="2 3" key="1">
    <citation type="submission" date="2020-12" db="EMBL/GenBank/DDBJ databases">
        <title>Metabolic potential, ecology and presence of endohyphal bacteria is reflected in genomic diversity of Mucoromycotina.</title>
        <authorList>
            <person name="Muszewska A."/>
            <person name="Okrasinska A."/>
            <person name="Steczkiewicz K."/>
            <person name="Drgas O."/>
            <person name="Orlowska M."/>
            <person name="Perlinska-Lenart U."/>
            <person name="Aleksandrzak-Piekarczyk T."/>
            <person name="Szatraj K."/>
            <person name="Zielenkiewicz U."/>
            <person name="Pilsyk S."/>
            <person name="Malc E."/>
            <person name="Mieczkowski P."/>
            <person name="Kruszewska J.S."/>
            <person name="Biernat P."/>
            <person name="Pawlowska J."/>
        </authorList>
    </citation>
    <scope>NUCLEOTIDE SEQUENCE [LARGE SCALE GENOMIC DNA]</scope>
    <source>
        <strain evidence="2 3">CBS 142.35</strain>
    </source>
</reference>
<feature type="compositionally biased region" description="Basic and acidic residues" evidence="1">
    <location>
        <begin position="39"/>
        <end position="55"/>
    </location>
</feature>
<feature type="compositionally biased region" description="Basic and acidic residues" evidence="1">
    <location>
        <begin position="236"/>
        <end position="253"/>
    </location>
</feature>
<evidence type="ECO:0000313" key="2">
    <source>
        <dbReference type="EMBL" id="KAG2223446.1"/>
    </source>
</evidence>
<accession>A0A8H7VHT2</accession>
<organism evidence="2 3">
    <name type="scientific">Circinella minor</name>
    <dbReference type="NCBI Taxonomy" id="1195481"/>
    <lineage>
        <taxon>Eukaryota</taxon>
        <taxon>Fungi</taxon>
        <taxon>Fungi incertae sedis</taxon>
        <taxon>Mucoromycota</taxon>
        <taxon>Mucoromycotina</taxon>
        <taxon>Mucoromycetes</taxon>
        <taxon>Mucorales</taxon>
        <taxon>Lichtheimiaceae</taxon>
        <taxon>Circinella</taxon>
    </lineage>
</organism>
<feature type="region of interest" description="Disordered" evidence="1">
    <location>
        <begin position="1"/>
        <end position="55"/>
    </location>
</feature>
<evidence type="ECO:0000256" key="1">
    <source>
        <dbReference type="SAM" id="MobiDB-lite"/>
    </source>
</evidence>
<feature type="compositionally biased region" description="Basic and acidic residues" evidence="1">
    <location>
        <begin position="197"/>
        <end position="212"/>
    </location>
</feature>
<proteinExistence type="predicted"/>
<protein>
    <submittedName>
        <fullName evidence="2">Uncharacterized protein</fullName>
    </submittedName>
</protein>
<dbReference type="OrthoDB" id="2262503at2759"/>
<evidence type="ECO:0000313" key="3">
    <source>
        <dbReference type="Proteomes" id="UP000646827"/>
    </source>
</evidence>
<dbReference type="AlphaFoldDB" id="A0A8H7VHT2"/>
<sequence length="294" mass="32635">MARSATRQQKRKRDEPLMEKTSLPEEEQDVSTSLPPAKKIKEAESSKKPEKKASGIVARKMDEKMDVDVSSIEETHVWIGASDSTNKVGLYYGTVADARNWIGVPELEPELYSLEDACVWAAIQAVERCNNDTKPVFIYTDCHGLCTDENRNSLREKLNEMISQRSGSTVILHTLATTSSQLQEAQEYVVVKQQDNNRAKEVVQKEESKENKTVYNPDGLEKDTDSLKIGGSTEEVQQKSSDEDHDGIAKDSLDASASSDTVTPSGSSWKPAGGLARNLLDILMSPFTRKTRTH</sequence>
<gene>
    <name evidence="2" type="ORF">INT45_001752</name>
</gene>
<feature type="region of interest" description="Disordered" evidence="1">
    <location>
        <begin position="197"/>
        <end position="275"/>
    </location>
</feature>
<keyword evidence="3" id="KW-1185">Reference proteome</keyword>
<name>A0A8H7VHT2_9FUNG</name>
<comment type="caution">
    <text evidence="2">The sequence shown here is derived from an EMBL/GenBank/DDBJ whole genome shotgun (WGS) entry which is preliminary data.</text>
</comment>